<accession>A0A7J7W7Z2</accession>
<evidence type="ECO:0000256" key="2">
    <source>
        <dbReference type="ARBA" id="ARBA00022676"/>
    </source>
</evidence>
<keyword evidence="6" id="KW-1133">Transmembrane helix</keyword>
<dbReference type="GO" id="GO:0016757">
    <property type="term" value="F:glycosyltransferase activity"/>
    <property type="evidence" value="ECO:0007669"/>
    <property type="project" value="UniProtKB-KW"/>
</dbReference>
<protein>
    <submittedName>
        <fullName evidence="9">Uncharacterized protein</fullName>
    </submittedName>
</protein>
<reference evidence="9 10" key="1">
    <citation type="journal article" date="2020" name="Nature">
        <title>Six reference-quality genomes reveal evolution of bat adaptations.</title>
        <authorList>
            <person name="Jebb D."/>
            <person name="Huang Z."/>
            <person name="Pippel M."/>
            <person name="Hughes G.M."/>
            <person name="Lavrichenko K."/>
            <person name="Devanna P."/>
            <person name="Winkler S."/>
            <person name="Jermiin L.S."/>
            <person name="Skirmuntt E.C."/>
            <person name="Katzourakis A."/>
            <person name="Burkitt-Gray L."/>
            <person name="Ray D.A."/>
            <person name="Sullivan K.A.M."/>
            <person name="Roscito J.G."/>
            <person name="Kirilenko B.M."/>
            <person name="Davalos L.M."/>
            <person name="Corthals A.P."/>
            <person name="Power M.L."/>
            <person name="Jones G."/>
            <person name="Ransome R.D."/>
            <person name="Dechmann D.K.N."/>
            <person name="Locatelli A.G."/>
            <person name="Puechmaille S.J."/>
            <person name="Fedrigo O."/>
            <person name="Jarvis E.D."/>
            <person name="Hiller M."/>
            <person name="Vernes S.C."/>
            <person name="Myers E.W."/>
            <person name="Teeling E.C."/>
        </authorList>
    </citation>
    <scope>NUCLEOTIDE SEQUENCE [LARGE SCALE GENOMIC DNA]</scope>
    <source>
        <strain evidence="9">MRhiFer1</strain>
        <tissue evidence="9">Lung</tissue>
    </source>
</reference>
<gene>
    <name evidence="9" type="ORF">mRhiFer1_008116</name>
</gene>
<evidence type="ECO:0000256" key="3">
    <source>
        <dbReference type="ARBA" id="ARBA00022679"/>
    </source>
</evidence>
<dbReference type="AlphaFoldDB" id="A0A7J7W7Z2"/>
<evidence type="ECO:0000313" key="9">
    <source>
        <dbReference type="EMBL" id="KAF6333340.1"/>
    </source>
</evidence>
<feature type="compositionally biased region" description="Basic residues" evidence="8">
    <location>
        <begin position="1"/>
        <end position="10"/>
    </location>
</feature>
<keyword evidence="4" id="KW-0812">Transmembrane</keyword>
<evidence type="ECO:0000256" key="5">
    <source>
        <dbReference type="ARBA" id="ARBA00022824"/>
    </source>
</evidence>
<evidence type="ECO:0000256" key="6">
    <source>
        <dbReference type="ARBA" id="ARBA00022989"/>
    </source>
</evidence>
<evidence type="ECO:0000256" key="1">
    <source>
        <dbReference type="ARBA" id="ARBA00004477"/>
    </source>
</evidence>
<evidence type="ECO:0000256" key="4">
    <source>
        <dbReference type="ARBA" id="ARBA00022692"/>
    </source>
</evidence>
<keyword evidence="3" id="KW-0808">Transferase</keyword>
<dbReference type="GO" id="GO:0005789">
    <property type="term" value="C:endoplasmic reticulum membrane"/>
    <property type="evidence" value="ECO:0007669"/>
    <property type="project" value="UniProtKB-SubCell"/>
</dbReference>
<keyword evidence="7" id="KW-0472">Membrane</keyword>
<organism evidence="9 10">
    <name type="scientific">Rhinolophus ferrumequinum</name>
    <name type="common">Greater horseshoe bat</name>
    <dbReference type="NCBI Taxonomy" id="59479"/>
    <lineage>
        <taxon>Eukaryota</taxon>
        <taxon>Metazoa</taxon>
        <taxon>Chordata</taxon>
        <taxon>Craniata</taxon>
        <taxon>Vertebrata</taxon>
        <taxon>Euteleostomi</taxon>
        <taxon>Mammalia</taxon>
        <taxon>Eutheria</taxon>
        <taxon>Laurasiatheria</taxon>
        <taxon>Chiroptera</taxon>
        <taxon>Yinpterochiroptera</taxon>
        <taxon>Rhinolophoidea</taxon>
        <taxon>Rhinolophidae</taxon>
        <taxon>Rhinolophinae</taxon>
        <taxon>Rhinolophus</taxon>
    </lineage>
</organism>
<keyword evidence="5" id="KW-0256">Endoplasmic reticulum</keyword>
<dbReference type="InterPro" id="IPR005599">
    <property type="entry name" value="GPI_mannosylTrfase"/>
</dbReference>
<dbReference type="EMBL" id="JACAGC010000011">
    <property type="protein sequence ID" value="KAF6333340.1"/>
    <property type="molecule type" value="Genomic_DNA"/>
</dbReference>
<dbReference type="Proteomes" id="UP000585614">
    <property type="component" value="Unassembled WGS sequence"/>
</dbReference>
<sequence length="134" mass="14142">MASRGARQRLKGSGGSAGDTASAADKLRELLCSREAGGAEPRTEFSANKAGQVWAPEGSTAFKCLLSARLCAALLSNISDCDETFNYWEPVDTLPHLWEGVSDLGIFPSLCHSLLCLPVTSCLASCISCKNSTN</sequence>
<proteinExistence type="predicted"/>
<evidence type="ECO:0000256" key="8">
    <source>
        <dbReference type="SAM" id="MobiDB-lite"/>
    </source>
</evidence>
<keyword evidence="2" id="KW-0328">Glycosyltransferase</keyword>
<comment type="caution">
    <text evidence="9">The sequence shown here is derived from an EMBL/GenBank/DDBJ whole genome shotgun (WGS) entry which is preliminary data.</text>
</comment>
<dbReference type="Pfam" id="PF03901">
    <property type="entry name" value="Glyco_transf_22"/>
    <property type="match status" value="1"/>
</dbReference>
<name>A0A7J7W7Z2_RHIFE</name>
<evidence type="ECO:0000256" key="7">
    <source>
        <dbReference type="ARBA" id="ARBA00023136"/>
    </source>
</evidence>
<feature type="region of interest" description="Disordered" evidence="8">
    <location>
        <begin position="1"/>
        <end position="22"/>
    </location>
</feature>
<comment type="subcellular location">
    <subcellularLocation>
        <location evidence="1">Endoplasmic reticulum membrane</location>
        <topology evidence="1">Multi-pass membrane protein</topology>
    </subcellularLocation>
</comment>
<evidence type="ECO:0000313" key="10">
    <source>
        <dbReference type="Proteomes" id="UP000585614"/>
    </source>
</evidence>